<evidence type="ECO:0008006" key="2">
    <source>
        <dbReference type="Google" id="ProtNLM"/>
    </source>
</evidence>
<dbReference type="EMBL" id="CABM01000002">
    <property type="protein sequence ID" value="CBH95243.1"/>
    <property type="molecule type" value="Genomic_DNA"/>
</dbReference>
<dbReference type="AlphaFoldDB" id="E6PJU4"/>
<comment type="caution">
    <text evidence="1">The sequence shown here is derived from an EMBL/GenBank/DDBJ whole genome shotgun (WGS) entry which is preliminary data.</text>
</comment>
<proteinExistence type="predicted"/>
<gene>
    <name evidence="1" type="ORF">CARN2_0630</name>
</gene>
<evidence type="ECO:0000313" key="1">
    <source>
        <dbReference type="EMBL" id="CBH95243.1"/>
    </source>
</evidence>
<sequence length="220" mass="23181">MNIGDMLLGLRRRVSISLLLPVLLLSGCASFGALRTTVVTPHPAPQALVGAKVLVQASAGNEASAHAYEFQSAVVDAMAQAGMVPLLNKPAPYTARYDYRVRPDLAATYGPLGWPAPMMLPNSGVYFTGGFGYVGDFDDEDGGDDDDGFGGWMPPPIWYVRSLTLDIRDTATGALVWSSHAAIGGYERGLASVAAPLAQAALHGFPLESGHRKLVLPRAG</sequence>
<accession>E6PJU4</accession>
<name>E6PJU4_9ZZZZ</name>
<protein>
    <recommendedName>
        <fullName evidence="2">DUF4136 domain-containing protein</fullName>
    </recommendedName>
</protein>
<reference evidence="1" key="1">
    <citation type="submission" date="2009-10" db="EMBL/GenBank/DDBJ databases">
        <title>Diversity of trophic interactions inside an arsenic-rich microbial ecosystem.</title>
        <authorList>
            <person name="Bertin P.N."/>
            <person name="Heinrich-Salmeron A."/>
            <person name="Pelletier E."/>
            <person name="Goulhen-Chollet F."/>
            <person name="Arsene-Ploetze F."/>
            <person name="Gallien S."/>
            <person name="Calteau A."/>
            <person name="Vallenet D."/>
            <person name="Casiot C."/>
            <person name="Chane-Woon-Ming B."/>
            <person name="Giloteaux L."/>
            <person name="Barakat M."/>
            <person name="Bonnefoy V."/>
            <person name="Bruneel O."/>
            <person name="Chandler M."/>
            <person name="Cleiss J."/>
            <person name="Duran R."/>
            <person name="Elbaz-Poulichet F."/>
            <person name="Fonknechten N."/>
            <person name="Lauga B."/>
            <person name="Mornico D."/>
            <person name="Ortet P."/>
            <person name="Schaeffer C."/>
            <person name="Siguier P."/>
            <person name="Alexander Thil Smith A."/>
            <person name="Van Dorsselaer A."/>
            <person name="Weissenbach J."/>
            <person name="Medigue C."/>
            <person name="Le Paslier D."/>
        </authorList>
    </citation>
    <scope>NUCLEOTIDE SEQUENCE</scope>
</reference>
<organism evidence="1">
    <name type="scientific">mine drainage metagenome</name>
    <dbReference type="NCBI Taxonomy" id="410659"/>
    <lineage>
        <taxon>unclassified sequences</taxon>
        <taxon>metagenomes</taxon>
        <taxon>ecological metagenomes</taxon>
    </lineage>
</organism>